<feature type="transmembrane region" description="Helical" evidence="7">
    <location>
        <begin position="328"/>
        <end position="356"/>
    </location>
</feature>
<evidence type="ECO:0000256" key="1">
    <source>
        <dbReference type="ARBA" id="ARBA00004651"/>
    </source>
</evidence>
<dbReference type="Pfam" id="PF02687">
    <property type="entry name" value="FtsX"/>
    <property type="match status" value="1"/>
</dbReference>
<evidence type="ECO:0000256" key="5">
    <source>
        <dbReference type="ARBA" id="ARBA00023136"/>
    </source>
</evidence>
<dbReference type="AlphaFoldDB" id="A0A6N7ELD0"/>
<sequence>ADPGTRAGGGRLRRWSAVVLTVTGAAMLAGAVGAALLTDDSDMVVMLALAVGILGGMLSFAGVMVGAVFVVPQAVRAVGAAAAAVSRRARATVGLATVNARRNPRRTSATATALVIGVALVTMMATGAGSARASLDATLDSTFPVDVMVGTGDQALTAAQISAVGDVDGVAEAVAVRRTHATVGDGGSAVEAAVVGLDPAGREVLRDAALVAGLGDDTVVIGADLAEATGTADGERVPVAGVDGSTELTVRVLPDGGWTSVVTPATTAILDQDAAVTQVWARLAADAPAGATIQAVQDAVAEVSDSAAPFVTGAAVEREGYTQIIDTLLAIVIGLLGVAVVIALIGVANTLSLSVIERRHEHALLRAVGMTRGQLRGTLVVEGLLIAAVGTGLGMVLGLLYGWAGSAVLLGGTGGLALVVPWPHLGAVAVVALVAGLAASVLPARSAVRTPP</sequence>
<organism evidence="9 10">
    <name type="scientific">Georgenia subflava</name>
    <dbReference type="NCBI Taxonomy" id="1622177"/>
    <lineage>
        <taxon>Bacteria</taxon>
        <taxon>Bacillati</taxon>
        <taxon>Actinomycetota</taxon>
        <taxon>Actinomycetes</taxon>
        <taxon>Micrococcales</taxon>
        <taxon>Bogoriellaceae</taxon>
        <taxon>Georgenia</taxon>
    </lineage>
</organism>
<feature type="transmembrane region" description="Helical" evidence="7">
    <location>
        <begin position="111"/>
        <end position="131"/>
    </location>
</feature>
<protein>
    <submittedName>
        <fullName evidence="9">FtsX-like permease family protein</fullName>
    </submittedName>
</protein>
<comment type="similarity">
    <text evidence="6">Belongs to the ABC-4 integral membrane protein family.</text>
</comment>
<evidence type="ECO:0000256" key="3">
    <source>
        <dbReference type="ARBA" id="ARBA00022692"/>
    </source>
</evidence>
<keyword evidence="5 7" id="KW-0472">Membrane</keyword>
<feature type="transmembrane region" description="Helical" evidence="7">
    <location>
        <begin position="377"/>
        <end position="404"/>
    </location>
</feature>
<feature type="transmembrane region" description="Helical" evidence="7">
    <location>
        <begin position="424"/>
        <end position="444"/>
    </location>
</feature>
<reference evidence="9 10" key="1">
    <citation type="submission" date="2019-10" db="EMBL/GenBank/DDBJ databases">
        <title>Georgenia wutianyii sp. nov. and Georgenia yuyongxinii sp. nov. isolated from plateau pika (Ochotona curzoniae) in the Qinghai-Tibet plateau of China.</title>
        <authorList>
            <person name="Tian Z."/>
        </authorList>
    </citation>
    <scope>NUCLEOTIDE SEQUENCE [LARGE SCALE GENOMIC DNA]</scope>
    <source>
        <strain evidence="9 10">JCM 19765</strain>
    </source>
</reference>
<evidence type="ECO:0000256" key="6">
    <source>
        <dbReference type="ARBA" id="ARBA00038076"/>
    </source>
</evidence>
<evidence type="ECO:0000313" key="9">
    <source>
        <dbReference type="EMBL" id="MPV39202.1"/>
    </source>
</evidence>
<comment type="caution">
    <text evidence="9">The sequence shown here is derived from an EMBL/GenBank/DDBJ whole genome shotgun (WGS) entry which is preliminary data.</text>
</comment>
<dbReference type="PANTHER" id="PTHR30572:SF4">
    <property type="entry name" value="ABC TRANSPORTER PERMEASE YTRF"/>
    <property type="match status" value="1"/>
</dbReference>
<evidence type="ECO:0000256" key="2">
    <source>
        <dbReference type="ARBA" id="ARBA00022475"/>
    </source>
</evidence>
<dbReference type="RefSeq" id="WP_152816658.1">
    <property type="nucleotide sequence ID" value="NZ_WHPC01000202.1"/>
</dbReference>
<feature type="non-terminal residue" evidence="9">
    <location>
        <position position="452"/>
    </location>
</feature>
<feature type="domain" description="ABC3 transporter permease C-terminal" evidence="8">
    <location>
        <begin position="335"/>
        <end position="452"/>
    </location>
</feature>
<feature type="transmembrane region" description="Helical" evidence="7">
    <location>
        <begin position="43"/>
        <end position="71"/>
    </location>
</feature>
<proteinExistence type="inferred from homology"/>
<dbReference type="InterPro" id="IPR050250">
    <property type="entry name" value="Macrolide_Exporter_MacB"/>
</dbReference>
<evidence type="ECO:0000256" key="4">
    <source>
        <dbReference type="ARBA" id="ARBA00022989"/>
    </source>
</evidence>
<dbReference type="PANTHER" id="PTHR30572">
    <property type="entry name" value="MEMBRANE COMPONENT OF TRANSPORTER-RELATED"/>
    <property type="match status" value="1"/>
</dbReference>
<keyword evidence="10" id="KW-1185">Reference proteome</keyword>
<dbReference type="GO" id="GO:0022857">
    <property type="term" value="F:transmembrane transporter activity"/>
    <property type="evidence" value="ECO:0007669"/>
    <property type="project" value="TreeGrafter"/>
</dbReference>
<accession>A0A6N7ELD0</accession>
<keyword evidence="3 7" id="KW-0812">Transmembrane</keyword>
<comment type="subcellular location">
    <subcellularLocation>
        <location evidence="1">Cell membrane</location>
        <topology evidence="1">Multi-pass membrane protein</topology>
    </subcellularLocation>
</comment>
<dbReference type="EMBL" id="WHPC01000202">
    <property type="protein sequence ID" value="MPV39202.1"/>
    <property type="molecule type" value="Genomic_DNA"/>
</dbReference>
<feature type="transmembrane region" description="Helical" evidence="7">
    <location>
        <begin position="15"/>
        <end position="37"/>
    </location>
</feature>
<keyword evidence="2" id="KW-1003">Cell membrane</keyword>
<dbReference type="InterPro" id="IPR003838">
    <property type="entry name" value="ABC3_permease_C"/>
</dbReference>
<dbReference type="Proteomes" id="UP000437709">
    <property type="component" value="Unassembled WGS sequence"/>
</dbReference>
<evidence type="ECO:0000313" key="10">
    <source>
        <dbReference type="Proteomes" id="UP000437709"/>
    </source>
</evidence>
<dbReference type="GO" id="GO:0005886">
    <property type="term" value="C:plasma membrane"/>
    <property type="evidence" value="ECO:0007669"/>
    <property type="project" value="UniProtKB-SubCell"/>
</dbReference>
<gene>
    <name evidence="9" type="ORF">GB881_19575</name>
</gene>
<feature type="non-terminal residue" evidence="9">
    <location>
        <position position="1"/>
    </location>
</feature>
<name>A0A6N7ELD0_9MICO</name>
<dbReference type="OrthoDB" id="9780560at2"/>
<evidence type="ECO:0000259" key="8">
    <source>
        <dbReference type="Pfam" id="PF02687"/>
    </source>
</evidence>
<evidence type="ECO:0000256" key="7">
    <source>
        <dbReference type="SAM" id="Phobius"/>
    </source>
</evidence>
<keyword evidence="4 7" id="KW-1133">Transmembrane helix</keyword>